<dbReference type="InParanoid" id="A0A1E7EYF8"/>
<dbReference type="GO" id="GO:0015708">
    <property type="term" value="P:silicic acid import across plasma membrane"/>
    <property type="evidence" value="ECO:0007669"/>
    <property type="project" value="InterPro"/>
</dbReference>
<dbReference type="OrthoDB" id="189428at2759"/>
<feature type="transmembrane region" description="Helical" evidence="1">
    <location>
        <begin position="322"/>
        <end position="344"/>
    </location>
</feature>
<dbReference type="InterPro" id="IPR004693">
    <property type="entry name" value="Silicon_transpt"/>
</dbReference>
<dbReference type="Pfam" id="PF03842">
    <property type="entry name" value="Silic_transp"/>
    <property type="match status" value="1"/>
</dbReference>
<reference evidence="2 3" key="1">
    <citation type="submission" date="2016-09" db="EMBL/GenBank/DDBJ databases">
        <title>Extensive genetic diversity and differential bi-allelic expression allows diatom success in the polar Southern Ocean.</title>
        <authorList>
            <consortium name="DOE Joint Genome Institute"/>
            <person name="Mock T."/>
            <person name="Otillar R.P."/>
            <person name="Strauss J."/>
            <person name="Dupont C."/>
            <person name="Frickenhaus S."/>
            <person name="Maumus F."/>
            <person name="Mcmullan M."/>
            <person name="Sanges R."/>
            <person name="Schmutz J."/>
            <person name="Toseland A."/>
            <person name="Valas R."/>
            <person name="Veluchamy A."/>
            <person name="Ward B.J."/>
            <person name="Allen A."/>
            <person name="Barry K."/>
            <person name="Falciatore A."/>
            <person name="Ferrante M."/>
            <person name="Fortunato A.E."/>
            <person name="Gloeckner G."/>
            <person name="Gruber A."/>
            <person name="Hipkin R."/>
            <person name="Janech M."/>
            <person name="Kroth P."/>
            <person name="Leese F."/>
            <person name="Lindquist E."/>
            <person name="Lyon B.R."/>
            <person name="Martin J."/>
            <person name="Mayer C."/>
            <person name="Parker M."/>
            <person name="Quesneville H."/>
            <person name="Raymond J."/>
            <person name="Uhlig C."/>
            <person name="Valentin K.U."/>
            <person name="Worden A.Z."/>
            <person name="Armbrust E.V."/>
            <person name="Bowler C."/>
            <person name="Green B."/>
            <person name="Moulton V."/>
            <person name="Van Oosterhout C."/>
            <person name="Grigoriev I."/>
        </authorList>
    </citation>
    <scope>NUCLEOTIDE SEQUENCE [LARGE SCALE GENOMIC DNA]</scope>
    <source>
        <strain evidence="2 3">CCMP1102</strain>
    </source>
</reference>
<organism evidence="2 3">
    <name type="scientific">Fragilariopsis cylindrus CCMP1102</name>
    <dbReference type="NCBI Taxonomy" id="635003"/>
    <lineage>
        <taxon>Eukaryota</taxon>
        <taxon>Sar</taxon>
        <taxon>Stramenopiles</taxon>
        <taxon>Ochrophyta</taxon>
        <taxon>Bacillariophyta</taxon>
        <taxon>Bacillariophyceae</taxon>
        <taxon>Bacillariophycidae</taxon>
        <taxon>Bacillariales</taxon>
        <taxon>Bacillariaceae</taxon>
        <taxon>Fragilariopsis</taxon>
    </lineage>
</organism>
<sequence length="436" mass="48423">IDYIKYTYSTLLLLFSIVLVMGCIFTRQTKGSNAPFNIPPVISCLLFWVLIAWLAIMEGGQGCLVGLKPIPKKKYRVSHPKSYQSCRVVHQGNNLERFIIGRQFLVVLVIFLINIMGESIKLAQPYPNILPLWINMIFLDNSIALMITTIDIGQLPAQVNAAVAMLDFINNYTMIITTYISLAIEFSGLLHCVYLVQYGFAYITKSKVESSSSNNDVSSRTLLIRKIFFWFRVVFSLGVLGFALAVTITALLDGKSGMWEGVSPTVSIIIFFCLLCLVGLMEGLQIAAFALLNMPDEELSSHTIAHKNCTLMYDGKNLQSFLVGRQIFVAALMFIVARIATISIDDGQTNIFNVSNGFQAFLDTGLLGAVILTIIGSLAWRVIASSFPLLFMSNPIIYIIIRACFILESTGVCSTAWLIALVCQKIFRLKSDDAYL</sequence>
<dbReference type="EMBL" id="KV784370">
    <property type="protein sequence ID" value="OEU10907.1"/>
    <property type="molecule type" value="Genomic_DNA"/>
</dbReference>
<dbReference type="Proteomes" id="UP000095751">
    <property type="component" value="Unassembled WGS sequence"/>
</dbReference>
<feature type="non-terminal residue" evidence="2">
    <location>
        <position position="1"/>
    </location>
</feature>
<evidence type="ECO:0000256" key="1">
    <source>
        <dbReference type="SAM" id="Phobius"/>
    </source>
</evidence>
<feature type="non-terminal residue" evidence="2">
    <location>
        <position position="436"/>
    </location>
</feature>
<dbReference type="KEGG" id="fcy:FRACYDRAFT_138651"/>
<dbReference type="AlphaFoldDB" id="A0A1E7EYF8"/>
<feature type="transmembrane region" description="Helical" evidence="1">
    <location>
        <begin position="396"/>
        <end position="420"/>
    </location>
</feature>
<keyword evidence="1" id="KW-0472">Membrane</keyword>
<feature type="transmembrane region" description="Helical" evidence="1">
    <location>
        <begin position="229"/>
        <end position="252"/>
    </location>
</feature>
<evidence type="ECO:0000313" key="3">
    <source>
        <dbReference type="Proteomes" id="UP000095751"/>
    </source>
</evidence>
<gene>
    <name evidence="2" type="primary">SIT_11</name>
    <name evidence="2" type="ORF">FRACYDRAFT_138651</name>
</gene>
<accession>A0A1E7EYF8</accession>
<keyword evidence="1" id="KW-1133">Transmembrane helix</keyword>
<name>A0A1E7EYF8_9STRA</name>
<feature type="transmembrane region" description="Helical" evidence="1">
    <location>
        <begin position="6"/>
        <end position="26"/>
    </location>
</feature>
<proteinExistence type="predicted"/>
<feature type="transmembrane region" description="Helical" evidence="1">
    <location>
        <begin position="172"/>
        <end position="196"/>
    </location>
</feature>
<keyword evidence="3" id="KW-1185">Reference proteome</keyword>
<evidence type="ECO:0000313" key="2">
    <source>
        <dbReference type="EMBL" id="OEU10907.1"/>
    </source>
</evidence>
<feature type="transmembrane region" description="Helical" evidence="1">
    <location>
        <begin position="38"/>
        <end position="56"/>
    </location>
</feature>
<feature type="transmembrane region" description="Helical" evidence="1">
    <location>
        <begin position="264"/>
        <end position="292"/>
    </location>
</feature>
<protein>
    <submittedName>
        <fullName evidence="2">Silicon transporter</fullName>
    </submittedName>
</protein>
<feature type="transmembrane region" description="Helical" evidence="1">
    <location>
        <begin position="364"/>
        <end position="384"/>
    </location>
</feature>
<feature type="transmembrane region" description="Helical" evidence="1">
    <location>
        <begin position="99"/>
        <end position="117"/>
    </location>
</feature>
<keyword evidence="1" id="KW-0812">Transmembrane</keyword>